<feature type="transmembrane region" description="Helical" evidence="1">
    <location>
        <begin position="29"/>
        <end position="50"/>
    </location>
</feature>
<evidence type="ECO:0000313" key="2">
    <source>
        <dbReference type="EMBL" id="GAA4452045.1"/>
    </source>
</evidence>
<feature type="transmembrane region" description="Helical" evidence="1">
    <location>
        <begin position="6"/>
        <end position="22"/>
    </location>
</feature>
<keyword evidence="3" id="KW-1185">Reference proteome</keyword>
<organism evidence="2 3">
    <name type="scientific">Nibrella saemangeumensis</name>
    <dbReference type="NCBI Taxonomy" id="1084526"/>
    <lineage>
        <taxon>Bacteria</taxon>
        <taxon>Pseudomonadati</taxon>
        <taxon>Bacteroidota</taxon>
        <taxon>Cytophagia</taxon>
        <taxon>Cytophagales</taxon>
        <taxon>Spirosomataceae</taxon>
        <taxon>Nibrella</taxon>
    </lineage>
</organism>
<keyword evidence="1" id="KW-0812">Transmembrane</keyword>
<keyword evidence="1" id="KW-1133">Transmembrane helix</keyword>
<feature type="transmembrane region" description="Helical" evidence="1">
    <location>
        <begin position="90"/>
        <end position="107"/>
    </location>
</feature>
<comment type="caution">
    <text evidence="2">The sequence shown here is derived from an EMBL/GenBank/DDBJ whole genome shotgun (WGS) entry which is preliminary data.</text>
</comment>
<dbReference type="Pfam" id="PF04020">
    <property type="entry name" value="Phage_holin_4_2"/>
    <property type="match status" value="1"/>
</dbReference>
<feature type="transmembrane region" description="Helical" evidence="1">
    <location>
        <begin position="56"/>
        <end position="78"/>
    </location>
</feature>
<keyword evidence="1" id="KW-0472">Membrane</keyword>
<dbReference type="InterPro" id="IPR007165">
    <property type="entry name" value="Phage_holin_4_2"/>
</dbReference>
<protein>
    <recommendedName>
        <fullName evidence="4">Phage holin family protein</fullName>
    </recommendedName>
</protein>
<dbReference type="RefSeq" id="WP_345242107.1">
    <property type="nucleotide sequence ID" value="NZ_BAABHD010000021.1"/>
</dbReference>
<gene>
    <name evidence="2" type="ORF">GCM10023189_14810</name>
</gene>
<sequence>MNFILHLLLDAAIIFGLAYVMPQVEVKNFGTALIVAVLLALLNFLIGWIFRFPLNLVTFFLLTGIVRIIVTAIILKLIDKMLPSFRIDGFWPALVIAIVVAVVGVLIDRSLAPPEYVQEGGQQVLRSFQLLIG</sequence>
<evidence type="ECO:0008006" key="4">
    <source>
        <dbReference type="Google" id="ProtNLM"/>
    </source>
</evidence>
<evidence type="ECO:0000256" key="1">
    <source>
        <dbReference type="SAM" id="Phobius"/>
    </source>
</evidence>
<proteinExistence type="predicted"/>
<dbReference type="PANTHER" id="PTHR37309">
    <property type="entry name" value="SLR0284 PROTEIN"/>
    <property type="match status" value="1"/>
</dbReference>
<dbReference type="EMBL" id="BAABHD010000021">
    <property type="protein sequence ID" value="GAA4452045.1"/>
    <property type="molecule type" value="Genomic_DNA"/>
</dbReference>
<accession>A0ABP8MK89</accession>
<reference evidence="3" key="1">
    <citation type="journal article" date="2019" name="Int. J. Syst. Evol. Microbiol.">
        <title>The Global Catalogue of Microorganisms (GCM) 10K type strain sequencing project: providing services to taxonomists for standard genome sequencing and annotation.</title>
        <authorList>
            <consortium name="The Broad Institute Genomics Platform"/>
            <consortium name="The Broad Institute Genome Sequencing Center for Infectious Disease"/>
            <person name="Wu L."/>
            <person name="Ma J."/>
        </authorList>
    </citation>
    <scope>NUCLEOTIDE SEQUENCE [LARGE SCALE GENOMIC DNA]</scope>
    <source>
        <strain evidence="3">JCM 17927</strain>
    </source>
</reference>
<name>A0ABP8MK89_9BACT</name>
<dbReference type="PANTHER" id="PTHR37309:SF1">
    <property type="entry name" value="SLR0284 PROTEIN"/>
    <property type="match status" value="1"/>
</dbReference>
<dbReference type="Proteomes" id="UP001501175">
    <property type="component" value="Unassembled WGS sequence"/>
</dbReference>
<evidence type="ECO:0000313" key="3">
    <source>
        <dbReference type="Proteomes" id="UP001501175"/>
    </source>
</evidence>